<accession>A0A7R5KKH8</accession>
<evidence type="ECO:0000313" key="3">
    <source>
        <dbReference type="RefSeq" id="XP_039238168.1"/>
    </source>
</evidence>
<dbReference type="GeneID" id="113982160"/>
<evidence type="ECO:0000313" key="2">
    <source>
        <dbReference type="Proteomes" id="UP000504627"/>
    </source>
</evidence>
<dbReference type="InParanoid" id="A0A7R5KKH8"/>
<evidence type="ECO:0000256" key="1">
    <source>
        <dbReference type="SAM" id="MobiDB-lite"/>
    </source>
</evidence>
<dbReference type="Proteomes" id="UP000504627">
    <property type="component" value="Unplaced"/>
</dbReference>
<name>A0A7R5KKH8_9PASS</name>
<protein>
    <submittedName>
        <fullName evidence="3">Uncharacterized protein LOC113982160</fullName>
    </submittedName>
</protein>
<organism evidence="2 3">
    <name type="scientific">Pipra filicauda</name>
    <name type="common">Wire-tailed manakin</name>
    <dbReference type="NCBI Taxonomy" id="649802"/>
    <lineage>
        <taxon>Eukaryota</taxon>
        <taxon>Metazoa</taxon>
        <taxon>Chordata</taxon>
        <taxon>Craniata</taxon>
        <taxon>Vertebrata</taxon>
        <taxon>Euteleostomi</taxon>
        <taxon>Archelosauria</taxon>
        <taxon>Archosauria</taxon>
        <taxon>Dinosauria</taxon>
        <taxon>Saurischia</taxon>
        <taxon>Theropoda</taxon>
        <taxon>Coelurosauria</taxon>
        <taxon>Aves</taxon>
        <taxon>Neognathae</taxon>
        <taxon>Neoaves</taxon>
        <taxon>Telluraves</taxon>
        <taxon>Australaves</taxon>
        <taxon>Passeriformes</taxon>
        <taxon>Pipridae</taxon>
        <taxon>Pipra</taxon>
    </lineage>
</organism>
<feature type="compositionally biased region" description="Basic and acidic residues" evidence="1">
    <location>
        <begin position="21"/>
        <end position="39"/>
    </location>
</feature>
<reference evidence="3" key="1">
    <citation type="submission" date="2025-08" db="UniProtKB">
        <authorList>
            <consortium name="RefSeq"/>
        </authorList>
    </citation>
    <scope>IDENTIFICATION</scope>
    <source>
        <tissue evidence="3">Muscle</tissue>
    </source>
</reference>
<sequence>MLAPGTPRRARPPPLRQGRGGWRETELLLRPTKSRETLKKKPHKGVAAPVTTEWCATTLYSKHSKDSLTGGRTGAPLGLGSSQGRPGSAGRPQRKKKNQTKTPVSPSPIKASLPNVPLRPHPPNVTAEGMEFPLRNLCGVARLFSIKARARQTMKSKPTSKRLLVWEISLGKIKKYKTTTKADPQLLLREVQSFQKLDLERSKWDKHISRQQLTDNQGPKMQNTNTKYDLVQLLFQLSH</sequence>
<feature type="region of interest" description="Disordered" evidence="1">
    <location>
        <begin position="1"/>
        <end position="118"/>
    </location>
</feature>
<dbReference type="AlphaFoldDB" id="A0A7R5KKH8"/>
<dbReference type="RefSeq" id="XP_039238168.1">
    <property type="nucleotide sequence ID" value="XM_039382234.1"/>
</dbReference>
<proteinExistence type="predicted"/>
<gene>
    <name evidence="3" type="primary">LOC113982160</name>
</gene>
<keyword evidence="2" id="KW-1185">Reference proteome</keyword>